<proteinExistence type="inferred from homology"/>
<dbReference type="NCBIfam" id="TIGR02207">
    <property type="entry name" value="lipid_A_htrB"/>
    <property type="match status" value="1"/>
</dbReference>
<comment type="caution">
    <text evidence="10">The sequence shown here is derived from an EMBL/GenBank/DDBJ whole genome shotgun (WGS) entry which is preliminary data.</text>
</comment>
<dbReference type="OrthoDB" id="9803456at2"/>
<dbReference type="GO" id="GO:0009103">
    <property type="term" value="P:lipopolysaccharide biosynthetic process"/>
    <property type="evidence" value="ECO:0007669"/>
    <property type="project" value="UniProtKB-UniRule"/>
</dbReference>
<comment type="similarity">
    <text evidence="9">Belongs to the LpxL/LpxM/LpxP family.</text>
</comment>
<keyword evidence="5 9" id="KW-0448">Lipopolysaccharide biosynthesis</keyword>
<dbReference type="InterPro" id="IPR004960">
    <property type="entry name" value="LipA_acyltrans"/>
</dbReference>
<evidence type="ECO:0000256" key="5">
    <source>
        <dbReference type="ARBA" id="ARBA00022985"/>
    </source>
</evidence>
<keyword evidence="3 9" id="KW-0808">Transferase</keyword>
<protein>
    <recommendedName>
        <fullName evidence="9">Lipid A biosynthesis acyltransferase</fullName>
        <ecNumber evidence="9">2.3.1.241</ecNumber>
    </recommendedName>
    <alternativeName>
        <fullName evidence="9">Kdo(2)-lipid IV(A) acyltransferase</fullName>
    </alternativeName>
</protein>
<dbReference type="Proteomes" id="UP000295565">
    <property type="component" value="Unassembled WGS sequence"/>
</dbReference>
<comment type="subcellular location">
    <subcellularLocation>
        <location evidence="9">Cell inner membrane</location>
        <topology evidence="9">Single-pass membrane protein</topology>
    </subcellularLocation>
</comment>
<evidence type="ECO:0000256" key="3">
    <source>
        <dbReference type="ARBA" id="ARBA00022679"/>
    </source>
</evidence>
<comment type="function">
    <text evidence="9">Catalyzes the transfer of an acyl chain from an acyl-[acyl-carrier-protein] (ACP) to a Kdo(2)-lipid IV(A) to form a Kdo(2)-(acyl)-lipid IV(A).</text>
</comment>
<evidence type="ECO:0000313" key="10">
    <source>
        <dbReference type="EMBL" id="TCK47016.1"/>
    </source>
</evidence>
<feature type="short sequence motif" description="HXXXXD motif" evidence="9">
    <location>
        <begin position="136"/>
        <end position="141"/>
    </location>
</feature>
<dbReference type="InterPro" id="IPR011920">
    <property type="entry name" value="Lipid_A_LpxL_LpxP"/>
</dbReference>
<dbReference type="PANTHER" id="PTHR30606:SF9">
    <property type="entry name" value="LIPID A BIOSYNTHESIS LAUROYLTRANSFERASE"/>
    <property type="match status" value="1"/>
</dbReference>
<reference evidence="10 11" key="1">
    <citation type="submission" date="2019-03" db="EMBL/GenBank/DDBJ databases">
        <title>Genomic Encyclopedia of Type Strains, Phase IV (KMG-IV): sequencing the most valuable type-strain genomes for metagenomic binning, comparative biology and taxonomic classification.</title>
        <authorList>
            <person name="Goeker M."/>
        </authorList>
    </citation>
    <scope>NUCLEOTIDE SEQUENCE [LARGE SCALE GENOMIC DNA]</scope>
    <source>
        <strain evidence="10 11">DSM 18577</strain>
    </source>
</reference>
<dbReference type="GO" id="GO:0009245">
    <property type="term" value="P:lipid A biosynthetic process"/>
    <property type="evidence" value="ECO:0007669"/>
    <property type="project" value="InterPro"/>
</dbReference>
<comment type="pathway">
    <text evidence="9">Bacterial outer membrane biogenesis; lipopolysaccharide biosynthesis.</text>
</comment>
<dbReference type="RefSeq" id="WP_131913910.1">
    <property type="nucleotide sequence ID" value="NZ_OU594967.1"/>
</dbReference>
<dbReference type="GO" id="GO:0005886">
    <property type="term" value="C:plasma membrane"/>
    <property type="evidence" value="ECO:0007669"/>
    <property type="project" value="UniProtKB-SubCell"/>
</dbReference>
<dbReference type="GO" id="GO:0008913">
    <property type="term" value="F:Kdo2-lipid IVA acyltransferase activity"/>
    <property type="evidence" value="ECO:0007669"/>
    <property type="project" value="UniProtKB-EC"/>
</dbReference>
<organism evidence="10 11">
    <name type="scientific">Celerinatantimonas diazotrophica</name>
    <dbReference type="NCBI Taxonomy" id="412034"/>
    <lineage>
        <taxon>Bacteria</taxon>
        <taxon>Pseudomonadati</taxon>
        <taxon>Pseudomonadota</taxon>
        <taxon>Gammaproteobacteria</taxon>
        <taxon>Celerinatantimonadaceae</taxon>
        <taxon>Celerinatantimonas</taxon>
    </lineage>
</organism>
<keyword evidence="6 9" id="KW-1133">Transmembrane helix</keyword>
<accession>A0A4R1J8X0</accession>
<keyword evidence="7 9" id="KW-0472">Membrane</keyword>
<comment type="pathway">
    <text evidence="9">Glycolipid biosynthesis; KDO(2)-lipid A biosynthesis; KDO(2)-lipid A from CMP-3-deoxy-D-manno-octulosonate and lipid IV(A): step 3/4.</text>
</comment>
<dbReference type="HAMAP" id="MF_01942">
    <property type="entry name" value="Lipid_A_LpxL_LpxP"/>
    <property type="match status" value="1"/>
</dbReference>
<name>A0A4R1J8X0_9GAMM</name>
<feature type="transmembrane region" description="Helical" evidence="9">
    <location>
        <begin position="20"/>
        <end position="42"/>
    </location>
</feature>
<comment type="catalytic activity">
    <reaction evidence="9">
        <text>an alpha-Kdo-(2-&gt;4)-alpha-Kdo-(2-&gt;6)-lipid IVA + a fatty acyl-[ACP] = an alpha-Kdo-(2-&gt;4)-alpha-Kdo-(2-&gt;6)-(acyl)-lipid IVA + holo-[ACP]</text>
        <dbReference type="Rhea" id="RHEA:69396"/>
        <dbReference type="Rhea" id="RHEA-COMP:9685"/>
        <dbReference type="Rhea" id="RHEA-COMP:14125"/>
        <dbReference type="ChEBI" id="CHEBI:64479"/>
        <dbReference type="ChEBI" id="CHEBI:138651"/>
        <dbReference type="ChEBI" id="CHEBI:176429"/>
        <dbReference type="ChEBI" id="CHEBI:176430"/>
        <dbReference type="EC" id="2.3.1.241"/>
    </reaction>
</comment>
<dbReference type="EMBL" id="SMGD01000016">
    <property type="protein sequence ID" value="TCK47016.1"/>
    <property type="molecule type" value="Genomic_DNA"/>
</dbReference>
<keyword evidence="11" id="KW-1185">Reference proteome</keyword>
<evidence type="ECO:0000256" key="8">
    <source>
        <dbReference type="ARBA" id="ARBA00023315"/>
    </source>
</evidence>
<dbReference type="GO" id="GO:0036104">
    <property type="term" value="P:Kdo2-lipid A biosynthetic process"/>
    <property type="evidence" value="ECO:0007669"/>
    <property type="project" value="UniProtKB-UniRule"/>
</dbReference>
<dbReference type="PIRSF" id="PIRSF026649">
    <property type="entry name" value="MsbB"/>
    <property type="match status" value="1"/>
</dbReference>
<evidence type="ECO:0000256" key="9">
    <source>
        <dbReference type="HAMAP-Rule" id="MF_01942"/>
    </source>
</evidence>
<dbReference type="PANTHER" id="PTHR30606">
    <property type="entry name" value="LIPID A BIOSYNTHESIS LAUROYL ACYLTRANSFERASE"/>
    <property type="match status" value="1"/>
</dbReference>
<dbReference type="UniPathway" id="UPA00360">
    <property type="reaction ID" value="UER00485"/>
</dbReference>
<dbReference type="UniPathway" id="UPA00030"/>
<dbReference type="AlphaFoldDB" id="A0A4R1J8X0"/>
<dbReference type="Pfam" id="PF03279">
    <property type="entry name" value="Lip_A_acyltrans"/>
    <property type="match status" value="1"/>
</dbReference>
<keyword evidence="2 9" id="KW-0997">Cell inner membrane</keyword>
<gene>
    <name evidence="9" type="primary">lpxL</name>
    <name evidence="10" type="ORF">EV690_3170</name>
</gene>
<evidence type="ECO:0000256" key="2">
    <source>
        <dbReference type="ARBA" id="ARBA00022519"/>
    </source>
</evidence>
<dbReference type="CDD" id="cd07984">
    <property type="entry name" value="LPLAT_LABLAT-like"/>
    <property type="match status" value="1"/>
</dbReference>
<dbReference type="EC" id="2.3.1.241" evidence="9"/>
<evidence type="ECO:0000256" key="4">
    <source>
        <dbReference type="ARBA" id="ARBA00022692"/>
    </source>
</evidence>
<sequence>MAITTPPRLKWQAFLPKHWGAWLIIGFLYFLSILPSRLSWALGKAIGRLAKRILKSRRHIARRNLEICFPEASKEQVEQWVDETFEHFGLAMVDTATAWFWSQHRFVKHMQVEGGDYLEKLRRDAPKGGILIISMHFYTLEWHARMYGTLDPGVGVYRPNRSPVYEHFQHRARIRCNHYLVDRHDVRGMVQALRKGEALWYAPDHDYGKKVSIFAPLFAQPNAATVKGTSTLARVKGVRPIISYARRNKAKPGYTLVIKPFEHNGEFPSGDEIADATAVNQQIEQAILQQIPEYMWIHRRFKSRPDGEAYPY</sequence>
<evidence type="ECO:0000313" key="11">
    <source>
        <dbReference type="Proteomes" id="UP000295565"/>
    </source>
</evidence>
<keyword evidence="4 9" id="KW-0812">Transmembrane</keyword>
<keyword evidence="8 9" id="KW-0012">Acyltransferase</keyword>
<keyword evidence="1 9" id="KW-1003">Cell membrane</keyword>
<evidence type="ECO:0000256" key="1">
    <source>
        <dbReference type="ARBA" id="ARBA00022475"/>
    </source>
</evidence>
<evidence type="ECO:0000256" key="7">
    <source>
        <dbReference type="ARBA" id="ARBA00023136"/>
    </source>
</evidence>
<evidence type="ECO:0000256" key="6">
    <source>
        <dbReference type="ARBA" id="ARBA00022989"/>
    </source>
</evidence>